<dbReference type="RefSeq" id="WP_203538340.1">
    <property type="nucleotide sequence ID" value="NZ_JAESND010000004.1"/>
</dbReference>
<evidence type="ECO:0000256" key="2">
    <source>
        <dbReference type="ARBA" id="ARBA00022840"/>
    </source>
</evidence>
<gene>
    <name evidence="4" type="ORF">JMJ54_10135</name>
</gene>
<evidence type="ECO:0000313" key="5">
    <source>
        <dbReference type="Proteomes" id="UP000809431"/>
    </source>
</evidence>
<protein>
    <submittedName>
        <fullName evidence="4">AAA family ATPase</fullName>
    </submittedName>
</protein>
<proteinExistence type="predicted"/>
<dbReference type="PANTHER" id="PTHR43384">
    <property type="entry name" value="SEPTUM SITE-DETERMINING PROTEIN MIND HOMOLOG, CHLOROPLASTIC-RELATED"/>
    <property type="match status" value="1"/>
</dbReference>
<feature type="domain" description="CobQ/CobB/MinD/ParA nucleotide binding" evidence="3">
    <location>
        <begin position="27"/>
        <end position="243"/>
    </location>
</feature>
<keyword evidence="1" id="KW-0547">Nucleotide-binding</keyword>
<evidence type="ECO:0000259" key="3">
    <source>
        <dbReference type="Pfam" id="PF01656"/>
    </source>
</evidence>
<dbReference type="SUPFAM" id="SSF52540">
    <property type="entry name" value="P-loop containing nucleoside triphosphate hydrolases"/>
    <property type="match status" value="1"/>
</dbReference>
<comment type="caution">
    <text evidence="4">The sequence shown here is derived from an EMBL/GenBank/DDBJ whole genome shotgun (WGS) entry which is preliminary data.</text>
</comment>
<dbReference type="EMBL" id="JAESND010000004">
    <property type="protein sequence ID" value="MBM3116194.1"/>
    <property type="molecule type" value="Genomic_DNA"/>
</dbReference>
<accession>A0ABS2BN22</accession>
<dbReference type="InterPro" id="IPR027417">
    <property type="entry name" value="P-loop_NTPase"/>
</dbReference>
<dbReference type="Proteomes" id="UP000809431">
    <property type="component" value="Unassembled WGS sequence"/>
</dbReference>
<evidence type="ECO:0000256" key="1">
    <source>
        <dbReference type="ARBA" id="ARBA00022741"/>
    </source>
</evidence>
<dbReference type="PANTHER" id="PTHR43384:SF4">
    <property type="entry name" value="CELLULOSE BIOSYNTHESIS PROTEIN BCSQ-RELATED"/>
    <property type="match status" value="1"/>
</dbReference>
<organism evidence="4 5">
    <name type="scientific">Jeongeupia naejangsanensis</name>
    <dbReference type="NCBI Taxonomy" id="613195"/>
    <lineage>
        <taxon>Bacteria</taxon>
        <taxon>Pseudomonadati</taxon>
        <taxon>Pseudomonadota</taxon>
        <taxon>Betaproteobacteria</taxon>
        <taxon>Neisseriales</taxon>
        <taxon>Chitinibacteraceae</taxon>
        <taxon>Jeongeupia</taxon>
    </lineage>
</organism>
<dbReference type="Pfam" id="PF01656">
    <property type="entry name" value="CbiA"/>
    <property type="match status" value="1"/>
</dbReference>
<keyword evidence="5" id="KW-1185">Reference proteome</keyword>
<keyword evidence="2" id="KW-0067">ATP-binding</keyword>
<name>A0ABS2BN22_9NEIS</name>
<evidence type="ECO:0000313" key="4">
    <source>
        <dbReference type="EMBL" id="MBM3116194.1"/>
    </source>
</evidence>
<dbReference type="Gene3D" id="3.40.50.300">
    <property type="entry name" value="P-loop containing nucleotide triphosphate hydrolases"/>
    <property type="match status" value="1"/>
</dbReference>
<dbReference type="InterPro" id="IPR050625">
    <property type="entry name" value="ParA/MinD_ATPase"/>
</dbReference>
<reference evidence="4 5" key="1">
    <citation type="submission" date="2021-01" db="EMBL/GenBank/DDBJ databases">
        <title>Draft Genome Sequence and Polyhydroxyalkanoate Biosynthetic Potential of Jeongeupia naejangsanensis Type Strain DSM 24253.</title>
        <authorList>
            <person name="Turrini P."/>
            <person name="Artuso I."/>
            <person name="Lugli G.A."/>
            <person name="Frangipani E."/>
            <person name="Ventura M."/>
            <person name="Visca P."/>
        </authorList>
    </citation>
    <scope>NUCLEOTIDE SEQUENCE [LARGE SCALE GENOMIC DNA]</scope>
    <source>
        <strain evidence="4 5">DSM 24253</strain>
    </source>
</reference>
<sequence length="298" mass="32435">MSNARLWDDQAAGLRALVARPACRSVSINGGRGGAGATTVAIHLAAALAERERSVLLLDEHTGNGNATQRLRLSPPYDFEEALRREVTLADVIVPAPGGFSLLPAAARPQVLARLNEAEAAWLAREFDAVSVDTDWLLLDTRPATEPGVPSLSLAADDVVLIVSERAESLTDAYAAIKLMATEYARSEFRILINRVGSPREAGALFERLQQVAARYLGNRVRLRLIGFVPEDEKLARAARLGRTVFDAFPDAESAHAFRQLADAMLRWRRPAGAADSAADFAYRLVESSRILADRLQR</sequence>
<dbReference type="InterPro" id="IPR002586">
    <property type="entry name" value="CobQ/CobB/MinD/ParA_Nub-bd_dom"/>
</dbReference>